<dbReference type="STRING" id="1797247.A2419_02435"/>
<dbReference type="AlphaFoldDB" id="A0A1F4Y6G2"/>
<evidence type="ECO:0000313" key="2">
    <source>
        <dbReference type="Proteomes" id="UP000176568"/>
    </source>
</evidence>
<organism evidence="1 2">
    <name type="scientific">Candidatus Adlerbacteria bacterium RIFOXYC1_FULL_48_26</name>
    <dbReference type="NCBI Taxonomy" id="1797247"/>
    <lineage>
        <taxon>Bacteria</taxon>
        <taxon>Candidatus Adleribacteriota</taxon>
    </lineage>
</organism>
<gene>
    <name evidence="1" type="ORF">A2419_02435</name>
</gene>
<dbReference type="EMBL" id="MEXB01000002">
    <property type="protein sequence ID" value="OGC88863.1"/>
    <property type="molecule type" value="Genomic_DNA"/>
</dbReference>
<protein>
    <recommendedName>
        <fullName evidence="3">Transglutaminase-like domain-containing protein</fullName>
    </recommendedName>
</protein>
<dbReference type="Proteomes" id="UP000176568">
    <property type="component" value="Unassembled WGS sequence"/>
</dbReference>
<comment type="caution">
    <text evidence="1">The sequence shown here is derived from an EMBL/GenBank/DDBJ whole genome shotgun (WGS) entry which is preliminary data.</text>
</comment>
<name>A0A1F4Y6G2_9BACT</name>
<sequence>MRVYTKNLKGLLTKQEHKVFSRLHTPQKIQDYLDALPINFEPEGDTLFSPRQVLQHKRAHCMEGALFAAAALAYHGHRPLLLDLQTLAHDDDHVVTLFQEKGSWGAISKTNHAILRWRDAVYKTPRELAMSFFHEYYLDDGVKTLKAFSKPFDLRRYKPEQWVVSEGKEGHLDFIAEELDESPHISIIANGARRRLRKTSPLERNTLRFTEWKRGKKPQKLF</sequence>
<evidence type="ECO:0008006" key="3">
    <source>
        <dbReference type="Google" id="ProtNLM"/>
    </source>
</evidence>
<reference evidence="1 2" key="1">
    <citation type="journal article" date="2016" name="Nat. Commun.">
        <title>Thousands of microbial genomes shed light on interconnected biogeochemical processes in an aquifer system.</title>
        <authorList>
            <person name="Anantharaman K."/>
            <person name="Brown C.T."/>
            <person name="Hug L.A."/>
            <person name="Sharon I."/>
            <person name="Castelle C.J."/>
            <person name="Probst A.J."/>
            <person name="Thomas B.C."/>
            <person name="Singh A."/>
            <person name="Wilkins M.J."/>
            <person name="Karaoz U."/>
            <person name="Brodie E.L."/>
            <person name="Williams K.H."/>
            <person name="Hubbard S.S."/>
            <person name="Banfield J.F."/>
        </authorList>
    </citation>
    <scope>NUCLEOTIDE SEQUENCE [LARGE SCALE GENOMIC DNA]</scope>
</reference>
<accession>A0A1F4Y6G2</accession>
<proteinExistence type="predicted"/>
<evidence type="ECO:0000313" key="1">
    <source>
        <dbReference type="EMBL" id="OGC88863.1"/>
    </source>
</evidence>